<dbReference type="SUPFAM" id="SSF53335">
    <property type="entry name" value="S-adenosyl-L-methionine-dependent methyltransferases"/>
    <property type="match status" value="1"/>
</dbReference>
<name>A0A3Q9FR57_STRLT</name>
<dbReference type="InterPro" id="IPR029063">
    <property type="entry name" value="SAM-dependent_MTases_sf"/>
</dbReference>
<organism evidence="8 9">
    <name type="scientific">Streptomyces luteoverticillatus</name>
    <name type="common">Streptoverticillium luteoverticillatus</name>
    <dbReference type="NCBI Taxonomy" id="66425"/>
    <lineage>
        <taxon>Bacteria</taxon>
        <taxon>Bacillati</taxon>
        <taxon>Actinomycetota</taxon>
        <taxon>Actinomycetes</taxon>
        <taxon>Kitasatosporales</taxon>
        <taxon>Streptomycetaceae</taxon>
        <taxon>Streptomyces</taxon>
    </lineage>
</organism>
<dbReference type="Pfam" id="PF17827">
    <property type="entry name" value="PrmC_N"/>
    <property type="match status" value="1"/>
</dbReference>
<reference evidence="8 9" key="1">
    <citation type="submission" date="2018-12" db="EMBL/GenBank/DDBJ databases">
        <title>The whole draft genome of Streptomyce luteoverticillatus CGMCC 15060.</title>
        <authorList>
            <person name="Feng Z."/>
            <person name="Chen G."/>
            <person name="Zhang J."/>
            <person name="Zhu H."/>
            <person name="Yu X."/>
            <person name="Zhang W."/>
            <person name="Zhang X."/>
        </authorList>
    </citation>
    <scope>NUCLEOTIDE SEQUENCE [LARGE SCALE GENOMIC DNA]</scope>
    <source>
        <strain evidence="8 9">CGMCC 15060</strain>
    </source>
</reference>
<dbReference type="GO" id="GO:0032259">
    <property type="term" value="P:methylation"/>
    <property type="evidence" value="ECO:0007669"/>
    <property type="project" value="UniProtKB-KW"/>
</dbReference>
<dbReference type="EC" id="2.1.1.297" evidence="1"/>
<keyword evidence="2 8" id="KW-0489">Methyltransferase</keyword>
<dbReference type="Gene3D" id="3.40.50.150">
    <property type="entry name" value="Vaccinia Virus protein VP39"/>
    <property type="match status" value="1"/>
</dbReference>
<dbReference type="RefSeq" id="WP_126912751.1">
    <property type="nucleotide sequence ID" value="NZ_CP034587.1"/>
</dbReference>
<keyword evidence="9" id="KW-1185">Reference proteome</keyword>
<dbReference type="AlphaFoldDB" id="A0A3Q9FR57"/>
<dbReference type="InterPro" id="IPR040758">
    <property type="entry name" value="PrmC_N"/>
</dbReference>
<keyword evidence="3 8" id="KW-0808">Transferase</keyword>
<dbReference type="OrthoDB" id="9800643at2"/>
<comment type="catalytic activity">
    <reaction evidence="5">
        <text>L-glutaminyl-[peptide chain release factor] + S-adenosyl-L-methionine = N(5)-methyl-L-glutaminyl-[peptide chain release factor] + S-adenosyl-L-homocysteine + H(+)</text>
        <dbReference type="Rhea" id="RHEA:42896"/>
        <dbReference type="Rhea" id="RHEA-COMP:10271"/>
        <dbReference type="Rhea" id="RHEA-COMP:10272"/>
        <dbReference type="ChEBI" id="CHEBI:15378"/>
        <dbReference type="ChEBI" id="CHEBI:30011"/>
        <dbReference type="ChEBI" id="CHEBI:57856"/>
        <dbReference type="ChEBI" id="CHEBI:59789"/>
        <dbReference type="ChEBI" id="CHEBI:61891"/>
        <dbReference type="EC" id="2.1.1.297"/>
    </reaction>
</comment>
<evidence type="ECO:0000256" key="3">
    <source>
        <dbReference type="ARBA" id="ARBA00022679"/>
    </source>
</evidence>
<dbReference type="InterPro" id="IPR004556">
    <property type="entry name" value="HemK-like"/>
</dbReference>
<dbReference type="Gene3D" id="1.10.8.10">
    <property type="entry name" value="DNA helicase RuvA subunit, C-terminal domain"/>
    <property type="match status" value="1"/>
</dbReference>
<evidence type="ECO:0000256" key="1">
    <source>
        <dbReference type="ARBA" id="ARBA00012771"/>
    </source>
</evidence>
<dbReference type="Proteomes" id="UP000267900">
    <property type="component" value="Chromosome"/>
</dbReference>
<dbReference type="InterPro" id="IPR002052">
    <property type="entry name" value="DNA_methylase_N6_adenine_CS"/>
</dbReference>
<dbReference type="InterPro" id="IPR050320">
    <property type="entry name" value="N5-glutamine_MTase"/>
</dbReference>
<evidence type="ECO:0000259" key="7">
    <source>
        <dbReference type="Pfam" id="PF17827"/>
    </source>
</evidence>
<keyword evidence="4" id="KW-0949">S-adenosyl-L-methionine</keyword>
<proteinExistence type="predicted"/>
<dbReference type="InterPro" id="IPR007848">
    <property type="entry name" value="Small_mtfrase_dom"/>
</dbReference>
<dbReference type="GO" id="GO:0003676">
    <property type="term" value="F:nucleic acid binding"/>
    <property type="evidence" value="ECO:0007669"/>
    <property type="project" value="InterPro"/>
</dbReference>
<dbReference type="PROSITE" id="PS00092">
    <property type="entry name" value="N6_MTASE"/>
    <property type="match status" value="1"/>
</dbReference>
<protein>
    <recommendedName>
        <fullName evidence="1">peptide chain release factor N(5)-glutamine methyltransferase</fullName>
        <ecNumber evidence="1">2.1.1.297</ecNumber>
    </recommendedName>
</protein>
<evidence type="ECO:0000259" key="6">
    <source>
        <dbReference type="Pfam" id="PF05175"/>
    </source>
</evidence>
<gene>
    <name evidence="8" type="ORF">EKH77_02220</name>
</gene>
<dbReference type="EMBL" id="CP034587">
    <property type="protein sequence ID" value="AZQ70186.1"/>
    <property type="molecule type" value="Genomic_DNA"/>
</dbReference>
<evidence type="ECO:0000256" key="2">
    <source>
        <dbReference type="ARBA" id="ARBA00022603"/>
    </source>
</evidence>
<dbReference type="NCBIfam" id="TIGR00536">
    <property type="entry name" value="hemK_fam"/>
    <property type="match status" value="1"/>
</dbReference>
<dbReference type="Pfam" id="PF05175">
    <property type="entry name" value="MTS"/>
    <property type="match status" value="1"/>
</dbReference>
<dbReference type="CDD" id="cd02440">
    <property type="entry name" value="AdoMet_MTases"/>
    <property type="match status" value="1"/>
</dbReference>
<feature type="domain" description="Release factor glutamine methyltransferase N-terminal" evidence="7">
    <location>
        <begin position="8"/>
        <end position="76"/>
    </location>
</feature>
<evidence type="ECO:0000313" key="8">
    <source>
        <dbReference type="EMBL" id="AZQ70186.1"/>
    </source>
</evidence>
<feature type="domain" description="Methyltransferase small" evidence="6">
    <location>
        <begin position="115"/>
        <end position="201"/>
    </location>
</feature>
<dbReference type="PANTHER" id="PTHR18895">
    <property type="entry name" value="HEMK METHYLTRANSFERASE"/>
    <property type="match status" value="1"/>
</dbReference>
<evidence type="ECO:0000256" key="5">
    <source>
        <dbReference type="ARBA" id="ARBA00048391"/>
    </source>
</evidence>
<dbReference type="PANTHER" id="PTHR18895:SF74">
    <property type="entry name" value="MTRF1L RELEASE FACTOR GLUTAMINE METHYLTRANSFERASE"/>
    <property type="match status" value="1"/>
</dbReference>
<evidence type="ECO:0000313" key="9">
    <source>
        <dbReference type="Proteomes" id="UP000267900"/>
    </source>
</evidence>
<evidence type="ECO:0000256" key="4">
    <source>
        <dbReference type="ARBA" id="ARBA00022691"/>
    </source>
</evidence>
<accession>A0A3Q9FR57</accession>
<sequence>MAREPLGELLDEAVAIMRRKGHPAPRGEVEEIAAHVLGRKVGELVADFEPHDRVAAKFRRLVGRRADGAPMGHLTGLAELGGVEVAVGPGVFVPRPHSELVLASGLAAVAEVSAPLVADLCTGSGAIALALAHRRPDATVHAVDFDPLALDFARRNRERRVKLGDTPIVLHEADVTRPGLLEELTGRVDLVVANPPFMPDGAEVPPEFGTHQPRQAIFGGPDGLRVIRHVVAAAERLLRPGGGFVVEHGHVHGESVPELLRAGGLFTEVSTHADHDGWPLYSLARRAGE</sequence>
<dbReference type="GO" id="GO:0102559">
    <property type="term" value="F:peptide chain release factor N(5)-glutamine methyltransferase activity"/>
    <property type="evidence" value="ECO:0007669"/>
    <property type="project" value="UniProtKB-EC"/>
</dbReference>